<organism evidence="1 2">
    <name type="scientific">Psychroflexus torquis (strain ATCC 700755 / CIP 106069 / ACAM 623)</name>
    <dbReference type="NCBI Taxonomy" id="313595"/>
    <lineage>
        <taxon>Bacteria</taxon>
        <taxon>Pseudomonadati</taxon>
        <taxon>Bacteroidota</taxon>
        <taxon>Flavobacteriia</taxon>
        <taxon>Flavobacteriales</taxon>
        <taxon>Flavobacteriaceae</taxon>
        <taxon>Psychroflexus</taxon>
    </lineage>
</organism>
<dbReference type="KEGG" id="ptq:P700755_000327"/>
<accession>K4IBR6</accession>
<proteinExistence type="predicted"/>
<name>K4IBR6_PSYTT</name>
<dbReference type="HOGENOM" id="CLU_1694034_0_0_10"/>
<dbReference type="Proteomes" id="UP000008514">
    <property type="component" value="Chromosome"/>
</dbReference>
<evidence type="ECO:0000313" key="2">
    <source>
        <dbReference type="Proteomes" id="UP000008514"/>
    </source>
</evidence>
<protein>
    <submittedName>
        <fullName evidence="1">Uncharacterized protein</fullName>
    </submittedName>
</protein>
<gene>
    <name evidence="1" type="ordered locus">P700755_000327</name>
</gene>
<dbReference type="RefSeq" id="WP_015022981.1">
    <property type="nucleotide sequence ID" value="NC_018721.1"/>
</dbReference>
<sequence length="155" mass="17302">MIGAVSGAVVGGAIGGFTTPKSHNIWTGNRIRPAIESISELKSIGKLNPYDKGKEGLKLSQTKLIKNQYRSNVFDSDYNEALKKWNNIKNQYKIDQPSSFPDGFSKQMPDGSTINSQFYYGGKENPTGWNIKIITTFPKPPIVEIPAEHIRFFHP</sequence>
<reference evidence="1" key="1">
    <citation type="submission" date="2006-03" db="EMBL/GenBank/DDBJ databases">
        <authorList>
            <person name="Bowman J."/>
            <person name="Ferriera S."/>
            <person name="Johnson J."/>
            <person name="Kravitz S."/>
            <person name="Halpern A."/>
            <person name="Remington K."/>
            <person name="Beeson K."/>
            <person name="Tran B."/>
            <person name="Rogers Y.-H."/>
            <person name="Friedman R."/>
            <person name="Venter J.C."/>
        </authorList>
    </citation>
    <scope>NUCLEOTIDE SEQUENCE [LARGE SCALE GENOMIC DNA]</scope>
    <source>
        <strain evidence="1">ATCC 700755</strain>
    </source>
</reference>
<evidence type="ECO:0000313" key="1">
    <source>
        <dbReference type="EMBL" id="AFU67363.1"/>
    </source>
</evidence>
<reference evidence="1" key="2">
    <citation type="submission" date="2012-09" db="EMBL/GenBank/DDBJ databases">
        <title>The complete sequence of Psychroflexus torquis an extreme psychrophile from sea-ice that is stimulated by light.</title>
        <authorList>
            <person name="Feng S."/>
            <person name="Powell S.M."/>
            <person name="Bowman J.P."/>
        </authorList>
    </citation>
    <scope>NUCLEOTIDE SEQUENCE [LARGE SCALE GENOMIC DNA]</scope>
    <source>
        <strain evidence="1">ATCC 700755</strain>
    </source>
</reference>
<keyword evidence="2" id="KW-1185">Reference proteome</keyword>
<dbReference type="EMBL" id="CP003879">
    <property type="protein sequence ID" value="AFU67363.1"/>
    <property type="molecule type" value="Genomic_DNA"/>
</dbReference>
<dbReference type="AlphaFoldDB" id="K4IBR6"/>